<protein>
    <recommendedName>
        <fullName evidence="1">t-SNARE coiled-coil homology domain-containing protein</fullName>
    </recommendedName>
</protein>
<evidence type="ECO:0000259" key="1">
    <source>
        <dbReference type="PROSITE" id="PS50192"/>
    </source>
</evidence>
<dbReference type="GO" id="GO:0016082">
    <property type="term" value="P:synaptic vesicle priming"/>
    <property type="evidence" value="ECO:0007669"/>
    <property type="project" value="TreeGrafter"/>
</dbReference>
<dbReference type="CDD" id="cd15855">
    <property type="entry name" value="SNARE_SNAP25C_23C"/>
    <property type="match status" value="1"/>
</dbReference>
<feature type="domain" description="T-SNARE coiled-coil homology" evidence="1">
    <location>
        <begin position="155"/>
        <end position="217"/>
    </location>
</feature>
<dbReference type="Proteomes" id="UP001497525">
    <property type="component" value="Unassembled WGS sequence"/>
</dbReference>
<dbReference type="GO" id="GO:0098793">
    <property type="term" value="C:presynapse"/>
    <property type="evidence" value="ECO:0007669"/>
    <property type="project" value="GOC"/>
</dbReference>
<accession>A0AAV2TXT1</accession>
<dbReference type="GO" id="GO:0005484">
    <property type="term" value="F:SNAP receptor activity"/>
    <property type="evidence" value="ECO:0007669"/>
    <property type="project" value="TreeGrafter"/>
</dbReference>
<dbReference type="SMART" id="SM00397">
    <property type="entry name" value="t_SNARE"/>
    <property type="match status" value="2"/>
</dbReference>
<dbReference type="GO" id="GO:0005886">
    <property type="term" value="C:plasma membrane"/>
    <property type="evidence" value="ECO:0007669"/>
    <property type="project" value="TreeGrafter"/>
</dbReference>
<reference evidence="2" key="1">
    <citation type="submission" date="2024-06" db="EMBL/GenBank/DDBJ databases">
        <authorList>
            <person name="Liu X."/>
            <person name="Lenzi L."/>
            <person name="Haldenby T S."/>
            <person name="Uol C."/>
        </authorList>
    </citation>
    <scope>NUCLEOTIDE SEQUENCE</scope>
</reference>
<dbReference type="PANTHER" id="PTHR19305:SF14">
    <property type="entry name" value="SYNAPTOSOMAL-ASSOCIATED PROTEIN-RELATED"/>
    <property type="match status" value="1"/>
</dbReference>
<dbReference type="GO" id="GO:0031629">
    <property type="term" value="P:synaptic vesicle fusion to presynaptic active zone membrane"/>
    <property type="evidence" value="ECO:0007669"/>
    <property type="project" value="TreeGrafter"/>
</dbReference>
<dbReference type="PROSITE" id="PS50192">
    <property type="entry name" value="T_SNARE"/>
    <property type="match status" value="2"/>
</dbReference>
<dbReference type="AlphaFoldDB" id="A0AAV2TXT1"/>
<name>A0AAV2TXT1_CALDB</name>
<dbReference type="PANTHER" id="PTHR19305">
    <property type="entry name" value="SYNAPTOSOMAL ASSOCIATED PROTEIN"/>
    <property type="match status" value="1"/>
</dbReference>
<dbReference type="SUPFAM" id="SSF58038">
    <property type="entry name" value="SNARE fusion complex"/>
    <property type="match status" value="2"/>
</dbReference>
<dbReference type="InterPro" id="IPR000727">
    <property type="entry name" value="T_SNARE_dom"/>
</dbReference>
<evidence type="ECO:0000313" key="2">
    <source>
        <dbReference type="EMBL" id="CAL5140833.1"/>
    </source>
</evidence>
<dbReference type="GO" id="GO:0019905">
    <property type="term" value="F:syntaxin binding"/>
    <property type="evidence" value="ECO:0007669"/>
    <property type="project" value="TreeGrafter"/>
</dbReference>
<dbReference type="CDD" id="cd15889">
    <property type="entry name" value="SNARE_SNAP25N_23N"/>
    <property type="match status" value="1"/>
</dbReference>
<gene>
    <name evidence="2" type="ORF">CDAUBV1_LOCUS16136</name>
</gene>
<dbReference type="EMBL" id="CAXLJL010000800">
    <property type="protein sequence ID" value="CAL5140833.1"/>
    <property type="molecule type" value="Genomic_DNA"/>
</dbReference>
<proteinExistence type="predicted"/>
<evidence type="ECO:0000313" key="3">
    <source>
        <dbReference type="Proteomes" id="UP001497525"/>
    </source>
</evidence>
<dbReference type="Gene3D" id="1.20.5.110">
    <property type="match status" value="2"/>
</dbReference>
<feature type="domain" description="T-SNARE coiled-coil homology" evidence="1">
    <location>
        <begin position="22"/>
        <end position="84"/>
    </location>
</feature>
<dbReference type="GO" id="GO:0031201">
    <property type="term" value="C:SNARE complex"/>
    <property type="evidence" value="ECO:0007669"/>
    <property type="project" value="TreeGrafter"/>
</dbReference>
<sequence length="244" mass="26789">MSVNPQTGQPYTELELLRMKMNKTTDESLESTRRMVQMCDESQKVGAATMQELNAQGEQLRGVDSQMDNIHADLNEADKNLDDLEKCCGLCIPAWKKTKKAKTNGAFKNKPLGVEVNQPSGRVANAPQSYPATAGQKNAGFGPGGERYITRITNDAREDEMEQNLQQVAGMVGELHGMATDMNQEIRTHNEILDRIDRKTDANQAQLNVAQKRADRIVGQPSKESDGMGSKAKAGLAAAQLMMH</sequence>
<organism evidence="2 3">
    <name type="scientific">Calicophoron daubneyi</name>
    <name type="common">Rumen fluke</name>
    <name type="synonym">Paramphistomum daubneyi</name>
    <dbReference type="NCBI Taxonomy" id="300641"/>
    <lineage>
        <taxon>Eukaryota</taxon>
        <taxon>Metazoa</taxon>
        <taxon>Spiralia</taxon>
        <taxon>Lophotrochozoa</taxon>
        <taxon>Platyhelminthes</taxon>
        <taxon>Trematoda</taxon>
        <taxon>Digenea</taxon>
        <taxon>Plagiorchiida</taxon>
        <taxon>Pronocephalata</taxon>
        <taxon>Paramphistomoidea</taxon>
        <taxon>Paramphistomidae</taxon>
        <taxon>Calicophoron</taxon>
    </lineage>
</organism>
<comment type="caution">
    <text evidence="2">The sequence shown here is derived from an EMBL/GenBank/DDBJ whole genome shotgun (WGS) entry which is preliminary data.</text>
</comment>